<dbReference type="PANTHER" id="PTHR43673">
    <property type="entry name" value="NAD(P)H NITROREDUCTASE YDGI-RELATED"/>
    <property type="match status" value="1"/>
</dbReference>
<accession>A0A4R3K2M0</accession>
<name>A0A4R3K2M0_9FIRM</name>
<dbReference type="Pfam" id="PF00881">
    <property type="entry name" value="Nitroreductase"/>
    <property type="match status" value="1"/>
</dbReference>
<dbReference type="InterPro" id="IPR000415">
    <property type="entry name" value="Nitroreductase-like"/>
</dbReference>
<dbReference type="Gene3D" id="2.20.180.10">
    <property type="entry name" value="putative fmn-dependent nitroreductase like domains"/>
    <property type="match status" value="1"/>
</dbReference>
<dbReference type="Gene3D" id="3.40.109.10">
    <property type="entry name" value="NADH Oxidase"/>
    <property type="match status" value="1"/>
</dbReference>
<evidence type="ECO:0000259" key="3">
    <source>
        <dbReference type="Pfam" id="PF00881"/>
    </source>
</evidence>
<sequence length="195" mass="21530">MKIKMFRDLVIANRSCRGYDETYKISREVLLELVDCARLTACSVNAQPFKYFLAWEADAVHTIQSLTKWAAALPGLQIPHEGMCPTGFIVICQDTNIRESLAAHQKDVGIAAQTILLAATEKGLGGCMIANFSPGRLKSALHLAENLTPVLAVALGKPKEKVVLTEIEAGESTTYYRDENDVHYVPKRKLEDILV</sequence>
<proteinExistence type="inferred from homology"/>
<reference evidence="4 5" key="1">
    <citation type="submission" date="2019-03" db="EMBL/GenBank/DDBJ databases">
        <title>Genomic Encyclopedia of Type Strains, Phase IV (KMG-IV): sequencing the most valuable type-strain genomes for metagenomic binning, comparative biology and taxonomic classification.</title>
        <authorList>
            <person name="Goeker M."/>
        </authorList>
    </citation>
    <scope>NUCLEOTIDE SEQUENCE [LARGE SCALE GENOMIC DNA]</scope>
    <source>
        <strain evidence="4 5">DSM 29489</strain>
    </source>
</reference>
<gene>
    <name evidence="4" type="ORF">EDD59_1223</name>
</gene>
<dbReference type="SUPFAM" id="SSF55469">
    <property type="entry name" value="FMN-dependent nitroreductase-like"/>
    <property type="match status" value="1"/>
</dbReference>
<feature type="domain" description="Nitroreductase" evidence="3">
    <location>
        <begin position="14"/>
        <end position="157"/>
    </location>
</feature>
<dbReference type="InterPro" id="IPR029479">
    <property type="entry name" value="Nitroreductase"/>
</dbReference>
<keyword evidence="2" id="KW-0560">Oxidoreductase</keyword>
<dbReference type="Proteomes" id="UP000295726">
    <property type="component" value="Unassembled WGS sequence"/>
</dbReference>
<evidence type="ECO:0000256" key="2">
    <source>
        <dbReference type="ARBA" id="ARBA00023002"/>
    </source>
</evidence>
<dbReference type="GO" id="GO:0016491">
    <property type="term" value="F:oxidoreductase activity"/>
    <property type="evidence" value="ECO:0007669"/>
    <property type="project" value="UniProtKB-KW"/>
</dbReference>
<keyword evidence="5" id="KW-1185">Reference proteome</keyword>
<dbReference type="AlphaFoldDB" id="A0A4R3K2M0"/>
<protein>
    <submittedName>
        <fullName evidence="4">Nitroreductase</fullName>
    </submittedName>
</protein>
<dbReference type="CDD" id="cd02062">
    <property type="entry name" value="Nitro_FMN_reductase"/>
    <property type="match status" value="1"/>
</dbReference>
<dbReference type="PANTHER" id="PTHR43673:SF10">
    <property type="entry name" value="NADH DEHYDROGENASE_NAD(P)H NITROREDUCTASE XCC3605-RELATED"/>
    <property type="match status" value="1"/>
</dbReference>
<evidence type="ECO:0000256" key="1">
    <source>
        <dbReference type="ARBA" id="ARBA00007118"/>
    </source>
</evidence>
<evidence type="ECO:0000313" key="5">
    <source>
        <dbReference type="Proteomes" id="UP000295726"/>
    </source>
</evidence>
<dbReference type="InterPro" id="IPR023312">
    <property type="entry name" value="Put_nitroreductase_C_bac"/>
</dbReference>
<comment type="similarity">
    <text evidence="1">Belongs to the nitroreductase family.</text>
</comment>
<comment type="caution">
    <text evidence="4">The sequence shown here is derived from an EMBL/GenBank/DDBJ whole genome shotgun (WGS) entry which is preliminary data.</text>
</comment>
<evidence type="ECO:0000313" key="4">
    <source>
        <dbReference type="EMBL" id="TCS76707.1"/>
    </source>
</evidence>
<organism evidence="4 5">
    <name type="scientific">Muricomes intestini</name>
    <dbReference type="NCBI Taxonomy" id="1796634"/>
    <lineage>
        <taxon>Bacteria</taxon>
        <taxon>Bacillati</taxon>
        <taxon>Bacillota</taxon>
        <taxon>Clostridia</taxon>
        <taxon>Lachnospirales</taxon>
        <taxon>Lachnospiraceae</taxon>
        <taxon>Muricomes</taxon>
    </lineage>
</organism>
<dbReference type="EMBL" id="SLZZ01000022">
    <property type="protein sequence ID" value="TCS76707.1"/>
    <property type="molecule type" value="Genomic_DNA"/>
</dbReference>